<dbReference type="Gene3D" id="3.40.1580.10">
    <property type="entry name" value="SMI1/KNR4-like"/>
    <property type="match status" value="1"/>
</dbReference>
<evidence type="ECO:0000256" key="3">
    <source>
        <dbReference type="ARBA" id="ARBA00024909"/>
    </source>
</evidence>
<comment type="similarity">
    <text evidence="1">Belongs to the RRF family.</text>
</comment>
<dbReference type="RefSeq" id="XP_001804532.1">
    <property type="nucleotide sequence ID" value="XM_001804480.1"/>
</dbReference>
<dbReference type="Proteomes" id="UP000001055">
    <property type="component" value="Unassembled WGS sequence"/>
</dbReference>
<feature type="region of interest" description="Disordered" evidence="4">
    <location>
        <begin position="601"/>
        <end position="626"/>
    </location>
</feature>
<name>Q0U1F7_PHANO</name>
<gene>
    <name evidence="6" type="ORF">SNOG_14341</name>
</gene>
<dbReference type="Pfam" id="PF09346">
    <property type="entry name" value="SMI1_KNR4"/>
    <property type="match status" value="1"/>
</dbReference>
<dbReference type="KEGG" id="pno:SNOG_14341"/>
<protein>
    <recommendedName>
        <fullName evidence="5">Knr4/Smi1-like domain-containing protein</fullName>
    </recommendedName>
</protein>
<dbReference type="Pfam" id="PF01765">
    <property type="entry name" value="RRF"/>
    <property type="match status" value="1"/>
</dbReference>
<dbReference type="VEuPathDB" id="FungiDB:JI435_308920"/>
<keyword evidence="2" id="KW-0648">Protein biosynthesis</keyword>
<dbReference type="InterPro" id="IPR018958">
    <property type="entry name" value="Knr4/Smi1-like_dom"/>
</dbReference>
<feature type="compositionally biased region" description="Polar residues" evidence="4">
    <location>
        <begin position="606"/>
        <end position="624"/>
    </location>
</feature>
<evidence type="ECO:0000259" key="5">
    <source>
        <dbReference type="SMART" id="SM00860"/>
    </source>
</evidence>
<dbReference type="EMBL" id="CH445355">
    <property type="protein sequence ID" value="EAT78212.2"/>
    <property type="molecule type" value="Genomic_DNA"/>
</dbReference>
<evidence type="ECO:0000313" key="6">
    <source>
        <dbReference type="EMBL" id="EAT78212.2"/>
    </source>
</evidence>
<dbReference type="GO" id="GO:0005739">
    <property type="term" value="C:mitochondrion"/>
    <property type="evidence" value="ECO:0000318"/>
    <property type="project" value="GO_Central"/>
</dbReference>
<accession>Q0U1F7</accession>
<dbReference type="GO" id="GO:0043023">
    <property type="term" value="F:ribosomal large subunit binding"/>
    <property type="evidence" value="ECO:0000318"/>
    <property type="project" value="GO_Central"/>
</dbReference>
<dbReference type="InterPro" id="IPR002661">
    <property type="entry name" value="Ribosome_recyc_fac"/>
</dbReference>
<evidence type="ECO:0000256" key="2">
    <source>
        <dbReference type="ARBA" id="ARBA00022917"/>
    </source>
</evidence>
<feature type="domain" description="Knr4/Smi1-like" evidence="5">
    <location>
        <begin position="346"/>
        <end position="520"/>
    </location>
</feature>
<dbReference type="SUPFAM" id="SSF55194">
    <property type="entry name" value="Ribosome recycling factor, RRF"/>
    <property type="match status" value="1"/>
</dbReference>
<dbReference type="Gene3D" id="1.10.132.20">
    <property type="entry name" value="Ribosome-recycling factor"/>
    <property type="match status" value="1"/>
</dbReference>
<dbReference type="AlphaFoldDB" id="Q0U1F7"/>
<dbReference type="SMART" id="SM00860">
    <property type="entry name" value="SMI1_KNR4"/>
    <property type="match status" value="1"/>
</dbReference>
<dbReference type="VEuPathDB" id="FungiDB:JI435_143410"/>
<comment type="function">
    <text evidence="3">Necessary for protein synthesis in mitochondria. Functions as a ribosome recycling factor in mitochondria.</text>
</comment>
<dbReference type="SUPFAM" id="SSF160631">
    <property type="entry name" value="SMI1/KNR4-like"/>
    <property type="match status" value="1"/>
</dbReference>
<reference evidence="7" key="1">
    <citation type="journal article" date="2007" name="Plant Cell">
        <title>Dothideomycete-plant interactions illuminated by genome sequencing and EST analysis of the wheat pathogen Stagonospora nodorum.</title>
        <authorList>
            <person name="Hane J.K."/>
            <person name="Lowe R.G."/>
            <person name="Solomon P.S."/>
            <person name="Tan K.C."/>
            <person name="Schoch C.L."/>
            <person name="Spatafora J.W."/>
            <person name="Crous P.W."/>
            <person name="Kodira C."/>
            <person name="Birren B.W."/>
            <person name="Galagan J.E."/>
            <person name="Torriani S.F."/>
            <person name="McDonald B.A."/>
            <person name="Oliver R.P."/>
        </authorList>
    </citation>
    <scope>NUCLEOTIDE SEQUENCE [LARGE SCALE GENOMIC DNA]</scope>
    <source>
        <strain evidence="7">SN15 / ATCC MYA-4574 / FGSC 10173</strain>
    </source>
</reference>
<proteinExistence type="inferred from homology"/>
<evidence type="ECO:0000256" key="4">
    <source>
        <dbReference type="SAM" id="MobiDB-lite"/>
    </source>
</evidence>
<dbReference type="InterPro" id="IPR037883">
    <property type="entry name" value="Knr4/Smi1-like_sf"/>
</dbReference>
<dbReference type="HOGENOM" id="CLU_345152_0_0_1"/>
<dbReference type="PANTHER" id="PTHR20982:SF3">
    <property type="entry name" value="MITOCHONDRIAL RIBOSOME RECYCLING FACTOR PSEUDO 1"/>
    <property type="match status" value="1"/>
</dbReference>
<dbReference type="InterPro" id="IPR023584">
    <property type="entry name" value="Ribosome_recyc_fac_dom"/>
</dbReference>
<dbReference type="eggNOG" id="KOG4759">
    <property type="taxonomic scope" value="Eukaryota"/>
</dbReference>
<evidence type="ECO:0000256" key="1">
    <source>
        <dbReference type="ARBA" id="ARBA00005912"/>
    </source>
</evidence>
<organism evidence="6 7">
    <name type="scientific">Phaeosphaeria nodorum (strain SN15 / ATCC MYA-4574 / FGSC 10173)</name>
    <name type="common">Glume blotch fungus</name>
    <name type="synonym">Parastagonospora nodorum</name>
    <dbReference type="NCBI Taxonomy" id="321614"/>
    <lineage>
        <taxon>Eukaryota</taxon>
        <taxon>Fungi</taxon>
        <taxon>Dikarya</taxon>
        <taxon>Ascomycota</taxon>
        <taxon>Pezizomycotina</taxon>
        <taxon>Dothideomycetes</taxon>
        <taxon>Pleosporomycetidae</taxon>
        <taxon>Pleosporales</taxon>
        <taxon>Pleosporineae</taxon>
        <taxon>Phaeosphaeriaceae</taxon>
        <taxon>Parastagonospora</taxon>
    </lineage>
</organism>
<dbReference type="STRING" id="321614.Q0U1F7"/>
<dbReference type="Gene3D" id="3.30.1360.40">
    <property type="match status" value="1"/>
</dbReference>
<sequence>MPAENGQIVTRSTSASDKSLFNRDDVLQCDNETLYDRTVVFATQLAILGYTDTALRLVGKLNVYDWYHPYRARLRPLYILWDVIGQWPEGELKRVRRDMEEGRARTAKEKIGEETGKRRRLEVDDSPIIDADVEKYVDEQYRSYASCWWYPELPYLCGEKVPPSPHDVNVERSAEEVRNSMRKLIGAVRGEEGYQREEGNDANRVNPSTALVSALELRIKLREMGEQDDDDDDMPSEEYILSMIAKDLNGHGQIEALMQSRRAWQLLKNGALLRLLRLNKSKIDCFASQLEAAVTERMDKGKQPPPTRPIKEILEAISTNTRTHPDSIELHEEMDQPIPSTILHPPAPESSISATEKRLNTSLPADYKSYLLLSNGNDAAFGGIINEAPLWKCEDIRWLRDDEDYFSDLHIDIPADMSTIAYQVSGDTTDWPTMGRSIVIGQEDVDTTFLITPDTVARVKQKVREILDSKVSEEVKISVRRAVQDFAGGMDVWEGLEWCVVAMKDETMRTYCSFEGYLRAVEEGGRELGKDCWNVESGEFFGRAIDLEKLSFCLFKTNWVLVLQYVGYKCSFTLRRTPPPQCLSHATRCFSISSTLHKKAGKANKSHAQTDSSPPVTNPGQPTATDEAYDVSNLEAQILKAIEKLTHELSQLRGGGKLNPEVVESLKVQLGTAGHGKETVKLGDIAQVVPRGRMINVVCGEEDHIKPITTAIASSPHSLTPLAPDASNPLTIQVPLPPPTGESRQAAVDAAVKAAEKADKMIQVARQDHNKRLRKFEVNRDVLPDDLQKAKKRMEEVVKKGHTEIKRISEGAKKVLQDQ</sequence>
<dbReference type="InterPro" id="IPR036191">
    <property type="entry name" value="RRF_sf"/>
</dbReference>
<dbReference type="PANTHER" id="PTHR20982">
    <property type="entry name" value="RIBOSOME RECYCLING FACTOR"/>
    <property type="match status" value="1"/>
</dbReference>
<dbReference type="InParanoid" id="Q0U1F7"/>
<dbReference type="GO" id="GO:0006412">
    <property type="term" value="P:translation"/>
    <property type="evidence" value="ECO:0000318"/>
    <property type="project" value="GO_Central"/>
</dbReference>
<evidence type="ECO:0000313" key="7">
    <source>
        <dbReference type="Proteomes" id="UP000001055"/>
    </source>
</evidence>
<dbReference type="GeneID" id="5981456"/>